<dbReference type="EMBL" id="EU975154">
    <property type="protein sequence ID" value="ACG47272.1"/>
    <property type="molecule type" value="mRNA"/>
</dbReference>
<name>B6UD39_MAIZE</name>
<proteinExistence type="evidence at transcript level"/>
<evidence type="ECO:0000313" key="1">
    <source>
        <dbReference type="EMBL" id="ACG47272.1"/>
    </source>
</evidence>
<dbReference type="AlphaFoldDB" id="B6UD39"/>
<accession>B6UD39</accession>
<sequence>MDFLSNLVSMWIRVTGSFKLWEDFRLLWQSKPSSTASPSPLVIQSQLRSVNHLRKPTQAIPPQQSFVELVQELIWLLALFLLV</sequence>
<organism evidence="1">
    <name type="scientific">Zea mays</name>
    <name type="common">Maize</name>
    <dbReference type="NCBI Taxonomy" id="4577"/>
    <lineage>
        <taxon>Eukaryota</taxon>
        <taxon>Viridiplantae</taxon>
        <taxon>Streptophyta</taxon>
        <taxon>Embryophyta</taxon>
        <taxon>Tracheophyta</taxon>
        <taxon>Spermatophyta</taxon>
        <taxon>Magnoliopsida</taxon>
        <taxon>Liliopsida</taxon>
        <taxon>Poales</taxon>
        <taxon>Poaceae</taxon>
        <taxon>PACMAD clade</taxon>
        <taxon>Panicoideae</taxon>
        <taxon>Andropogonodae</taxon>
        <taxon>Andropogoneae</taxon>
        <taxon>Tripsacinae</taxon>
        <taxon>Zea</taxon>
    </lineage>
</organism>
<reference evidence="1" key="1">
    <citation type="journal article" date="2009" name="Plant Mol. Biol.">
        <title>Insights into corn genes derived from large-scale cDNA sequencing.</title>
        <authorList>
            <person name="Alexandrov N.N."/>
            <person name="Brover V.V."/>
            <person name="Freidin S."/>
            <person name="Troukhan M.E."/>
            <person name="Tatarinova T.V."/>
            <person name="Zhang H."/>
            <person name="Swaller T.J."/>
            <person name="Lu Y.P."/>
            <person name="Bouck J."/>
            <person name="Flavell R.B."/>
            <person name="Feldmann K.A."/>
        </authorList>
    </citation>
    <scope>NUCLEOTIDE SEQUENCE</scope>
</reference>
<protein>
    <submittedName>
        <fullName evidence="1">Uncharacterized protein</fullName>
    </submittedName>
</protein>